<evidence type="ECO:0000256" key="8">
    <source>
        <dbReference type="ARBA" id="ARBA00022737"/>
    </source>
</evidence>
<comment type="pathway">
    <text evidence="3">Cofactor biosynthesis; riboflavin biosynthesis; riboflavin from 2-hydroxy-3-oxobutyl phosphate and 5-amino-6-(D-ribitylamino)uracil: step 2/2.</text>
</comment>
<dbReference type="InterPro" id="IPR001783">
    <property type="entry name" value="Lumazine-bd"/>
</dbReference>
<evidence type="ECO:0000313" key="12">
    <source>
        <dbReference type="EMBL" id="GAA0441425.1"/>
    </source>
</evidence>
<comment type="function">
    <text evidence="2">Catalyzes the dismutation of two molecules of 6,7-dimethyl-8-ribityllumazine, resulting in the formation of riboflavin and 5-amino-6-(D-ribitylamino)uracil.</text>
</comment>
<dbReference type="InterPro" id="IPR026017">
    <property type="entry name" value="Lumazine-bd_dom"/>
</dbReference>
<comment type="catalytic activity">
    <reaction evidence="1">
        <text>2 6,7-dimethyl-8-(1-D-ribityl)lumazine + H(+) = 5-amino-6-(D-ribitylamino)uracil + riboflavin</text>
        <dbReference type="Rhea" id="RHEA:20772"/>
        <dbReference type="ChEBI" id="CHEBI:15378"/>
        <dbReference type="ChEBI" id="CHEBI:15934"/>
        <dbReference type="ChEBI" id="CHEBI:57986"/>
        <dbReference type="ChEBI" id="CHEBI:58201"/>
        <dbReference type="EC" id="2.5.1.9"/>
    </reaction>
</comment>
<sequence>MFTGIVEEMGRIGQRDVISEKAVRLTIEAKVVIEDVHIGDSIAVNGICLTVTDVDNNSFGVDVMPETINATSLRTLDEGSPVNLERSMPADGRFGGHFVTGHVDDTGTIIQTSKQENAIYYTVSIPPELTAYVIMKGAVAIDGVSLTVFGIQNRQITLSLIPHTVSQTVLGSKGEGDNVNVECDMLAKHVHNLLNHQQKPDETR</sequence>
<proteinExistence type="predicted"/>
<evidence type="ECO:0000256" key="2">
    <source>
        <dbReference type="ARBA" id="ARBA00002803"/>
    </source>
</evidence>
<organism evidence="12 13">
    <name type="scientific">Lentibacillus halophilus</name>
    <dbReference type="NCBI Taxonomy" id="295065"/>
    <lineage>
        <taxon>Bacteria</taxon>
        <taxon>Bacillati</taxon>
        <taxon>Bacillota</taxon>
        <taxon>Bacilli</taxon>
        <taxon>Bacillales</taxon>
        <taxon>Bacillaceae</taxon>
        <taxon>Lentibacillus</taxon>
    </lineage>
</organism>
<keyword evidence="13" id="KW-1185">Reference proteome</keyword>
<evidence type="ECO:0000256" key="6">
    <source>
        <dbReference type="ARBA" id="ARBA00022619"/>
    </source>
</evidence>
<dbReference type="SUPFAM" id="SSF63380">
    <property type="entry name" value="Riboflavin synthase domain-like"/>
    <property type="match status" value="2"/>
</dbReference>
<evidence type="ECO:0000256" key="7">
    <source>
        <dbReference type="ARBA" id="ARBA00022679"/>
    </source>
</evidence>
<evidence type="ECO:0000313" key="13">
    <source>
        <dbReference type="Proteomes" id="UP001501459"/>
    </source>
</evidence>
<dbReference type="PANTHER" id="PTHR21098">
    <property type="entry name" value="RIBOFLAVIN SYNTHASE ALPHA CHAIN"/>
    <property type="match status" value="1"/>
</dbReference>
<evidence type="ECO:0000259" key="11">
    <source>
        <dbReference type="PROSITE" id="PS51177"/>
    </source>
</evidence>
<dbReference type="EMBL" id="BAAADM010000046">
    <property type="protein sequence ID" value="GAA0441425.1"/>
    <property type="molecule type" value="Genomic_DNA"/>
</dbReference>
<evidence type="ECO:0000256" key="4">
    <source>
        <dbReference type="ARBA" id="ARBA00012827"/>
    </source>
</evidence>
<accession>A0ABP3J7Q2</accession>
<dbReference type="Proteomes" id="UP001501459">
    <property type="component" value="Unassembled WGS sequence"/>
</dbReference>
<reference evidence="13" key="1">
    <citation type="journal article" date="2019" name="Int. J. Syst. Evol. Microbiol.">
        <title>The Global Catalogue of Microorganisms (GCM) 10K type strain sequencing project: providing services to taxonomists for standard genome sequencing and annotation.</title>
        <authorList>
            <consortium name="The Broad Institute Genomics Platform"/>
            <consortium name="The Broad Institute Genome Sequencing Center for Infectious Disease"/>
            <person name="Wu L."/>
            <person name="Ma J."/>
        </authorList>
    </citation>
    <scope>NUCLEOTIDE SEQUENCE [LARGE SCALE GENOMIC DNA]</scope>
    <source>
        <strain evidence="13">JCM 12149</strain>
    </source>
</reference>
<feature type="domain" description="Lumazine-binding" evidence="11">
    <location>
        <begin position="1"/>
        <end position="97"/>
    </location>
</feature>
<gene>
    <name evidence="12" type="primary">ribE</name>
    <name evidence="12" type="ORF">GCM10008983_18230</name>
</gene>
<dbReference type="PANTHER" id="PTHR21098:SF12">
    <property type="entry name" value="RIBOFLAVIN SYNTHASE"/>
    <property type="match status" value="1"/>
</dbReference>
<dbReference type="NCBIfam" id="TIGR00187">
    <property type="entry name" value="ribE"/>
    <property type="match status" value="1"/>
</dbReference>
<keyword evidence="7" id="KW-0808">Transferase</keyword>
<dbReference type="NCBIfam" id="NF006767">
    <property type="entry name" value="PRK09289.1"/>
    <property type="match status" value="1"/>
</dbReference>
<feature type="repeat" description="Lumazine-binding" evidence="10">
    <location>
        <begin position="98"/>
        <end position="194"/>
    </location>
</feature>
<dbReference type="PIRSF" id="PIRSF000498">
    <property type="entry name" value="Riboflavin_syn_A"/>
    <property type="match status" value="1"/>
</dbReference>
<feature type="domain" description="Lumazine-binding" evidence="11">
    <location>
        <begin position="98"/>
        <end position="194"/>
    </location>
</feature>
<dbReference type="RefSeq" id="WP_343752538.1">
    <property type="nucleotide sequence ID" value="NZ_BAAADM010000046.1"/>
</dbReference>
<keyword evidence="6" id="KW-0686">Riboflavin biosynthesis</keyword>
<feature type="repeat" description="Lumazine-binding" evidence="10">
    <location>
        <begin position="1"/>
        <end position="97"/>
    </location>
</feature>
<evidence type="ECO:0000256" key="10">
    <source>
        <dbReference type="PROSITE-ProRule" id="PRU00524"/>
    </source>
</evidence>
<dbReference type="InterPro" id="IPR017938">
    <property type="entry name" value="Riboflavin_synthase-like_b-brl"/>
</dbReference>
<dbReference type="Gene3D" id="2.40.30.20">
    <property type="match status" value="2"/>
</dbReference>
<dbReference type="NCBIfam" id="NF009566">
    <property type="entry name" value="PRK13020.1"/>
    <property type="match status" value="1"/>
</dbReference>
<comment type="caution">
    <text evidence="12">The sequence shown here is derived from an EMBL/GenBank/DDBJ whole genome shotgun (WGS) entry which is preliminary data.</text>
</comment>
<evidence type="ECO:0000256" key="1">
    <source>
        <dbReference type="ARBA" id="ARBA00000968"/>
    </source>
</evidence>
<protein>
    <recommendedName>
        <fullName evidence="5 9">Riboflavin synthase</fullName>
        <ecNumber evidence="4 9">2.5.1.9</ecNumber>
    </recommendedName>
</protein>
<keyword evidence="8" id="KW-0677">Repeat</keyword>
<dbReference type="EC" id="2.5.1.9" evidence="4 9"/>
<dbReference type="PROSITE" id="PS51177">
    <property type="entry name" value="LUMAZINE_BIND"/>
    <property type="match status" value="2"/>
</dbReference>
<dbReference type="Pfam" id="PF00677">
    <property type="entry name" value="Lum_binding"/>
    <property type="match status" value="2"/>
</dbReference>
<evidence type="ECO:0000256" key="9">
    <source>
        <dbReference type="NCBIfam" id="TIGR00187"/>
    </source>
</evidence>
<dbReference type="InterPro" id="IPR023366">
    <property type="entry name" value="ATP_synth_asu-like_sf"/>
</dbReference>
<name>A0ABP3J7Q2_9BACI</name>
<dbReference type="CDD" id="cd00402">
    <property type="entry name" value="Riboflavin_synthase_like"/>
    <property type="match status" value="1"/>
</dbReference>
<evidence type="ECO:0000256" key="5">
    <source>
        <dbReference type="ARBA" id="ARBA00013950"/>
    </source>
</evidence>
<evidence type="ECO:0000256" key="3">
    <source>
        <dbReference type="ARBA" id="ARBA00004887"/>
    </source>
</evidence>